<proteinExistence type="predicted"/>
<feature type="non-terminal residue" evidence="1">
    <location>
        <position position="1"/>
    </location>
</feature>
<dbReference type="Proteomes" id="UP000292957">
    <property type="component" value="Unassembled WGS sequence"/>
</dbReference>
<name>A0A4Q9N025_9APHY</name>
<evidence type="ECO:0000313" key="2">
    <source>
        <dbReference type="EMBL" id="TBU55801.1"/>
    </source>
</evidence>
<sequence>TGSQIRAVETPVYHFYLQNNDGTPVLGPEASSGYFTIGNTISLNNADGSKLYLNLNETVSTSYIPLTLDAVATTTDWALEGDTIITTDPRELNFLACATSDSNYYDVYLQTGNDAPTGSSCSAATLHLPCLC</sequence>
<evidence type="ECO:0000313" key="1">
    <source>
        <dbReference type="EMBL" id="TBU33780.1"/>
    </source>
</evidence>
<dbReference type="OrthoDB" id="3915838at2759"/>
<reference evidence="1 3" key="1">
    <citation type="submission" date="2019-01" db="EMBL/GenBank/DDBJ databases">
        <title>Draft genome sequences of three monokaryotic isolates of the white-rot basidiomycete fungus Dichomitus squalens.</title>
        <authorList>
            <consortium name="DOE Joint Genome Institute"/>
            <person name="Lopez S.C."/>
            <person name="Andreopoulos B."/>
            <person name="Pangilinan J."/>
            <person name="Lipzen A."/>
            <person name="Riley R."/>
            <person name="Ahrendt S."/>
            <person name="Ng V."/>
            <person name="Barry K."/>
            <person name="Daum C."/>
            <person name="Grigoriev I.V."/>
            <person name="Hilden K.S."/>
            <person name="Makela M.R."/>
            <person name="de Vries R.P."/>
        </authorList>
    </citation>
    <scope>NUCLEOTIDE SEQUENCE [LARGE SCALE GENOMIC DNA]</scope>
    <source>
        <strain evidence="2 3">CBS 464.89</strain>
        <strain evidence="1">OM18370.1</strain>
    </source>
</reference>
<protein>
    <submittedName>
        <fullName evidence="1">Uncharacterized protein</fullName>
    </submittedName>
</protein>
<accession>A0A4Q9N025</accession>
<dbReference type="AlphaFoldDB" id="A0A4Q9N025"/>
<dbReference type="EMBL" id="ML143390">
    <property type="protein sequence ID" value="TBU33780.1"/>
    <property type="molecule type" value="Genomic_DNA"/>
</dbReference>
<evidence type="ECO:0000313" key="3">
    <source>
        <dbReference type="Proteomes" id="UP000292082"/>
    </source>
</evidence>
<keyword evidence="3" id="KW-1185">Reference proteome</keyword>
<dbReference type="Proteomes" id="UP000292082">
    <property type="component" value="Unassembled WGS sequence"/>
</dbReference>
<organism evidence="1">
    <name type="scientific">Dichomitus squalens</name>
    <dbReference type="NCBI Taxonomy" id="114155"/>
    <lineage>
        <taxon>Eukaryota</taxon>
        <taxon>Fungi</taxon>
        <taxon>Dikarya</taxon>
        <taxon>Basidiomycota</taxon>
        <taxon>Agaricomycotina</taxon>
        <taxon>Agaricomycetes</taxon>
        <taxon>Polyporales</taxon>
        <taxon>Polyporaceae</taxon>
        <taxon>Dichomitus</taxon>
    </lineage>
</organism>
<dbReference type="EMBL" id="ML145162">
    <property type="protein sequence ID" value="TBU55801.1"/>
    <property type="molecule type" value="Genomic_DNA"/>
</dbReference>
<gene>
    <name evidence="2" type="ORF">BD310DRAFT_825057</name>
    <name evidence="1" type="ORF">BD311DRAFT_651596</name>
</gene>